<accession>A0A4D6NQJ6</accession>
<organism evidence="1 2">
    <name type="scientific">Vigna unguiculata</name>
    <name type="common">Cowpea</name>
    <dbReference type="NCBI Taxonomy" id="3917"/>
    <lineage>
        <taxon>Eukaryota</taxon>
        <taxon>Viridiplantae</taxon>
        <taxon>Streptophyta</taxon>
        <taxon>Embryophyta</taxon>
        <taxon>Tracheophyta</taxon>
        <taxon>Spermatophyta</taxon>
        <taxon>Magnoliopsida</taxon>
        <taxon>eudicotyledons</taxon>
        <taxon>Gunneridae</taxon>
        <taxon>Pentapetalae</taxon>
        <taxon>rosids</taxon>
        <taxon>fabids</taxon>
        <taxon>Fabales</taxon>
        <taxon>Fabaceae</taxon>
        <taxon>Papilionoideae</taxon>
        <taxon>50 kb inversion clade</taxon>
        <taxon>NPAAA clade</taxon>
        <taxon>indigoferoid/millettioid clade</taxon>
        <taxon>Phaseoleae</taxon>
        <taxon>Vigna</taxon>
    </lineage>
</organism>
<dbReference type="EMBL" id="CP039355">
    <property type="protein sequence ID" value="QCE15191.1"/>
    <property type="molecule type" value="Genomic_DNA"/>
</dbReference>
<sequence>MNIKFHPFNCGENPNLLPLSCTRSTLLSSVTVVYVVVVAPPPVVGPRPAVVLFLRLSSSSIHRCSLVIRRCSSAIRHFVRRYSSAILRFVRRCSSVVGGCSFVVSPCASVIALLVLCSLRSSTPLCVLASVLQHSSVAHLQSSSSA</sequence>
<gene>
    <name evidence="1" type="ORF">DEO72_LG11g2200</name>
</gene>
<dbReference type="Proteomes" id="UP000501690">
    <property type="component" value="Linkage Group LG11"/>
</dbReference>
<protein>
    <submittedName>
        <fullName evidence="1">Uncharacterized protein</fullName>
    </submittedName>
</protein>
<dbReference type="AlphaFoldDB" id="A0A4D6NQJ6"/>
<evidence type="ECO:0000313" key="2">
    <source>
        <dbReference type="Proteomes" id="UP000501690"/>
    </source>
</evidence>
<evidence type="ECO:0000313" key="1">
    <source>
        <dbReference type="EMBL" id="QCE15191.1"/>
    </source>
</evidence>
<name>A0A4D6NQJ6_VIGUN</name>
<keyword evidence="2" id="KW-1185">Reference proteome</keyword>
<reference evidence="1 2" key="1">
    <citation type="submission" date="2019-04" db="EMBL/GenBank/DDBJ databases">
        <title>An improved genome assembly and genetic linkage map for asparagus bean, Vigna unguiculata ssp. sesquipedialis.</title>
        <authorList>
            <person name="Xia Q."/>
            <person name="Zhang R."/>
            <person name="Dong Y."/>
        </authorList>
    </citation>
    <scope>NUCLEOTIDE SEQUENCE [LARGE SCALE GENOMIC DNA]</scope>
    <source>
        <tissue evidence="1">Leaf</tissue>
    </source>
</reference>
<proteinExistence type="predicted"/>